<dbReference type="InParanoid" id="A0A0C2S3R9"/>
<gene>
    <name evidence="2" type="ORF">M378DRAFT_395549</name>
</gene>
<keyword evidence="3" id="KW-1185">Reference proteome</keyword>
<organism evidence="2 3">
    <name type="scientific">Amanita muscaria (strain Koide BX008)</name>
    <dbReference type="NCBI Taxonomy" id="946122"/>
    <lineage>
        <taxon>Eukaryota</taxon>
        <taxon>Fungi</taxon>
        <taxon>Dikarya</taxon>
        <taxon>Basidiomycota</taxon>
        <taxon>Agaricomycotina</taxon>
        <taxon>Agaricomycetes</taxon>
        <taxon>Agaricomycetidae</taxon>
        <taxon>Agaricales</taxon>
        <taxon>Pluteineae</taxon>
        <taxon>Amanitaceae</taxon>
        <taxon>Amanita</taxon>
    </lineage>
</organism>
<dbReference type="HOGENOM" id="CLU_1115521_0_0_1"/>
<evidence type="ECO:0000313" key="2">
    <source>
        <dbReference type="EMBL" id="KIL57320.1"/>
    </source>
</evidence>
<evidence type="ECO:0000256" key="1">
    <source>
        <dbReference type="SAM" id="MobiDB-lite"/>
    </source>
</evidence>
<name>A0A0C2S3R9_AMAMK</name>
<dbReference type="AlphaFoldDB" id="A0A0C2S3R9"/>
<proteinExistence type="predicted"/>
<dbReference type="EMBL" id="KN818374">
    <property type="protein sequence ID" value="KIL57320.1"/>
    <property type="molecule type" value="Genomic_DNA"/>
</dbReference>
<dbReference type="Proteomes" id="UP000054549">
    <property type="component" value="Unassembled WGS sequence"/>
</dbReference>
<protein>
    <submittedName>
        <fullName evidence="2">Uncharacterized protein</fullName>
    </submittedName>
</protein>
<feature type="compositionally biased region" description="Polar residues" evidence="1">
    <location>
        <begin position="224"/>
        <end position="241"/>
    </location>
</feature>
<reference evidence="2 3" key="1">
    <citation type="submission" date="2014-04" db="EMBL/GenBank/DDBJ databases">
        <title>Evolutionary Origins and Diversification of the Mycorrhizal Mutualists.</title>
        <authorList>
            <consortium name="DOE Joint Genome Institute"/>
            <consortium name="Mycorrhizal Genomics Consortium"/>
            <person name="Kohler A."/>
            <person name="Kuo A."/>
            <person name="Nagy L.G."/>
            <person name="Floudas D."/>
            <person name="Copeland A."/>
            <person name="Barry K.W."/>
            <person name="Cichocki N."/>
            <person name="Veneault-Fourrey C."/>
            <person name="LaButti K."/>
            <person name="Lindquist E.A."/>
            <person name="Lipzen A."/>
            <person name="Lundell T."/>
            <person name="Morin E."/>
            <person name="Murat C."/>
            <person name="Riley R."/>
            <person name="Ohm R."/>
            <person name="Sun H."/>
            <person name="Tunlid A."/>
            <person name="Henrissat B."/>
            <person name="Grigoriev I.V."/>
            <person name="Hibbett D.S."/>
            <person name="Martin F."/>
        </authorList>
    </citation>
    <scope>NUCLEOTIDE SEQUENCE [LARGE SCALE GENOMIC DNA]</scope>
    <source>
        <strain evidence="2 3">Koide BX008</strain>
    </source>
</reference>
<feature type="region of interest" description="Disordered" evidence="1">
    <location>
        <begin position="224"/>
        <end position="249"/>
    </location>
</feature>
<sequence>MSARPGAKVLMLGDAVVASKIDPGEYTIMKISHHGSGHNNYLTARDNRMSDAKIKISDGVLKNAVRFFYFVRAKKYVISASPSEGSPNPHVTTILGIYIAIVEACIPGRNRPPPPNTPVDVYLTNKFPTNTLQGFGSFLFNPDDTQYTSLRDENQVEYALPPGQNSRDIISRLDFNNFDTYMRIWLLKPDVPYGTIPIYDQDPPTSQWMRYTTNDFLASAAQTLVSKQTSSTTAPANSGPTPSKRRRKS</sequence>
<evidence type="ECO:0000313" key="3">
    <source>
        <dbReference type="Proteomes" id="UP000054549"/>
    </source>
</evidence>
<accession>A0A0C2S3R9</accession>
<dbReference type="OrthoDB" id="3065987at2759"/>